<dbReference type="InterPro" id="IPR036388">
    <property type="entry name" value="WH-like_DNA-bd_sf"/>
</dbReference>
<evidence type="ECO:0000256" key="3">
    <source>
        <dbReference type="ARBA" id="ARBA00023163"/>
    </source>
</evidence>
<proteinExistence type="predicted"/>
<dbReference type="PANTHER" id="PTHR44846:SF17">
    <property type="entry name" value="GNTR-FAMILY TRANSCRIPTIONAL REGULATOR"/>
    <property type="match status" value="1"/>
</dbReference>
<dbReference type="EMBL" id="LT618793">
    <property type="protein sequence ID" value="SCQ75296.1"/>
    <property type="molecule type" value="Genomic_DNA"/>
</dbReference>
<name>A0A0A8P5V2_9ACTN</name>
<dbReference type="SUPFAM" id="SSF46785">
    <property type="entry name" value="Winged helix' DNA-binding domain"/>
    <property type="match status" value="1"/>
</dbReference>
<dbReference type="AlphaFoldDB" id="A0A0A8P5V2"/>
<dbReference type="InterPro" id="IPR028978">
    <property type="entry name" value="Chorismate_lyase_/UTRA_dom_sf"/>
</dbReference>
<dbReference type="GO" id="GO:0003700">
    <property type="term" value="F:DNA-binding transcription factor activity"/>
    <property type="evidence" value="ECO:0007669"/>
    <property type="project" value="InterPro"/>
</dbReference>
<dbReference type="GeneID" id="61221507"/>
<dbReference type="InterPro" id="IPR050679">
    <property type="entry name" value="Bact_HTH_transcr_reg"/>
</dbReference>
<dbReference type="RefSeq" id="WP_013161750.1">
    <property type="nucleotide sequence ID" value="NZ_CCYN01000021.1"/>
</dbReference>
<dbReference type="PROSITE" id="PS50949">
    <property type="entry name" value="HTH_GNTR"/>
    <property type="match status" value="1"/>
</dbReference>
<dbReference type="GO" id="GO:0003677">
    <property type="term" value="F:DNA binding"/>
    <property type="evidence" value="ECO:0007669"/>
    <property type="project" value="UniProtKB-KW"/>
</dbReference>
<evidence type="ECO:0000313" key="4">
    <source>
        <dbReference type="EMBL" id="SCQ75296.1"/>
    </source>
</evidence>
<dbReference type="GO" id="GO:0045892">
    <property type="term" value="P:negative regulation of DNA-templated transcription"/>
    <property type="evidence" value="ECO:0007669"/>
    <property type="project" value="TreeGrafter"/>
</dbReference>
<dbReference type="InterPro" id="IPR000524">
    <property type="entry name" value="Tscrpt_reg_HTH_GntR"/>
</dbReference>
<protein>
    <submittedName>
        <fullName evidence="4">UbiC transcription regulator-associated</fullName>
    </submittedName>
</protein>
<dbReference type="SMART" id="SM00866">
    <property type="entry name" value="UTRA"/>
    <property type="match status" value="1"/>
</dbReference>
<dbReference type="Pfam" id="PF00392">
    <property type="entry name" value="GntR"/>
    <property type="match status" value="1"/>
</dbReference>
<dbReference type="Proteomes" id="UP000250080">
    <property type="component" value="Chromosome I"/>
</dbReference>
<evidence type="ECO:0000256" key="2">
    <source>
        <dbReference type="ARBA" id="ARBA00023125"/>
    </source>
</evidence>
<dbReference type="CDD" id="cd07377">
    <property type="entry name" value="WHTH_GntR"/>
    <property type="match status" value="1"/>
</dbReference>
<sequence>MAARTDVYVPKVSLDRSSPVPLYFQISEPISKLILDGALEPGTRLEDELSMAKRLAVSRPTARKALQRLVDGGLVVRRRGVGTAVAPTQVHRPVELTSLNADLAQAGHHPTTRVLDYVTRGATEDEAEWLSVPTGTEIVSIRRLRNADGEPIALLTNLVPARIAPTSEELETGGLYDLLRKREIHLSTAHQSIGARNATKADAEVLLEPRGAALLTMTRTTYDDKGEVVEVGRHAYRASRYSFDSTLFTR</sequence>
<keyword evidence="1" id="KW-0805">Transcription regulation</keyword>
<accession>A0A0A8P5V2</accession>
<dbReference type="Pfam" id="PF07702">
    <property type="entry name" value="UTRA"/>
    <property type="match status" value="1"/>
</dbReference>
<dbReference type="OMA" id="RMTMKRA"/>
<dbReference type="PANTHER" id="PTHR44846">
    <property type="entry name" value="MANNOSYL-D-GLYCERATE TRANSPORT/METABOLISM SYSTEM REPRESSOR MNGR-RELATED"/>
    <property type="match status" value="1"/>
</dbReference>
<dbReference type="SMART" id="SM00345">
    <property type="entry name" value="HTH_GNTR"/>
    <property type="match status" value="1"/>
</dbReference>
<dbReference type="OrthoDB" id="3194402at2"/>
<dbReference type="InterPro" id="IPR036390">
    <property type="entry name" value="WH_DNA-bd_sf"/>
</dbReference>
<evidence type="ECO:0000256" key="1">
    <source>
        <dbReference type="ARBA" id="ARBA00023015"/>
    </source>
</evidence>
<dbReference type="PRINTS" id="PR00035">
    <property type="entry name" value="HTHGNTR"/>
</dbReference>
<dbReference type="Gene3D" id="1.10.10.10">
    <property type="entry name" value="Winged helix-like DNA-binding domain superfamily/Winged helix DNA-binding domain"/>
    <property type="match status" value="1"/>
</dbReference>
<organism evidence="4 5">
    <name type="scientific">Propionibacterium freudenreichii</name>
    <dbReference type="NCBI Taxonomy" id="1744"/>
    <lineage>
        <taxon>Bacteria</taxon>
        <taxon>Bacillati</taxon>
        <taxon>Actinomycetota</taxon>
        <taxon>Actinomycetes</taxon>
        <taxon>Propionibacteriales</taxon>
        <taxon>Propionibacteriaceae</taxon>
        <taxon>Propionibacterium</taxon>
    </lineage>
</organism>
<keyword evidence="2" id="KW-0238">DNA-binding</keyword>
<reference evidence="4 5" key="1">
    <citation type="submission" date="2016-09" db="EMBL/GenBank/DDBJ databases">
        <authorList>
            <person name="Laine KS P."/>
        </authorList>
    </citation>
    <scope>NUCLEOTIDE SEQUENCE [LARGE SCALE GENOMIC DNA]</scope>
    <source>
        <strain evidence="4">PFRJS-23</strain>
    </source>
</reference>
<keyword evidence="3" id="KW-0804">Transcription</keyword>
<gene>
    <name evidence="4" type="ORF">PFR_JS23_400</name>
</gene>
<evidence type="ECO:0000313" key="5">
    <source>
        <dbReference type="Proteomes" id="UP000250080"/>
    </source>
</evidence>
<dbReference type="InterPro" id="IPR011663">
    <property type="entry name" value="UTRA"/>
</dbReference>
<dbReference type="SUPFAM" id="SSF64288">
    <property type="entry name" value="Chorismate lyase-like"/>
    <property type="match status" value="1"/>
</dbReference>
<dbReference type="Gene3D" id="3.40.1410.10">
    <property type="entry name" value="Chorismate lyase-like"/>
    <property type="match status" value="1"/>
</dbReference>